<proteinExistence type="predicted"/>
<dbReference type="SUPFAM" id="SSF50630">
    <property type="entry name" value="Acid proteases"/>
    <property type="match status" value="1"/>
</dbReference>
<dbReference type="GeneID" id="104763244"/>
<dbReference type="Gene3D" id="2.40.70.10">
    <property type="entry name" value="Acid Proteases"/>
    <property type="match status" value="1"/>
</dbReference>
<protein>
    <submittedName>
        <fullName evidence="4">Uncharacterized protein LOC104763244</fullName>
    </submittedName>
</protein>
<evidence type="ECO:0000259" key="2">
    <source>
        <dbReference type="Pfam" id="PF03732"/>
    </source>
</evidence>
<feature type="domain" description="Retrotransposon gag" evidence="2">
    <location>
        <begin position="114"/>
        <end position="196"/>
    </location>
</feature>
<evidence type="ECO:0000313" key="4">
    <source>
        <dbReference type="RefSeq" id="XP_010484947.1"/>
    </source>
</evidence>
<dbReference type="Pfam" id="PF03732">
    <property type="entry name" value="Retrotrans_gag"/>
    <property type="match status" value="1"/>
</dbReference>
<dbReference type="CDD" id="cd00303">
    <property type="entry name" value="retropepsin_like"/>
    <property type="match status" value="1"/>
</dbReference>
<name>A0ABM0XEY9_CAMSA</name>
<reference evidence="3" key="1">
    <citation type="journal article" date="2014" name="Nat. Commun.">
        <title>The emerging biofuel crop Camelina sativa retains a highly undifferentiated hexaploid genome structure.</title>
        <authorList>
            <person name="Kagale S."/>
            <person name="Koh C."/>
            <person name="Nixon J."/>
            <person name="Bollina V."/>
            <person name="Clarke W.E."/>
            <person name="Tuteja R."/>
            <person name="Spillane C."/>
            <person name="Robinson S.J."/>
            <person name="Links M.G."/>
            <person name="Clarke C."/>
            <person name="Higgins E.E."/>
            <person name="Huebert T."/>
            <person name="Sharpe A.G."/>
            <person name="Parkin I.A."/>
        </authorList>
    </citation>
    <scope>NUCLEOTIDE SEQUENCE [LARGE SCALE GENOMIC DNA]</scope>
    <source>
        <strain evidence="3">cv. DH55</strain>
    </source>
</reference>
<feature type="region of interest" description="Disordered" evidence="1">
    <location>
        <begin position="215"/>
        <end position="257"/>
    </location>
</feature>
<dbReference type="Pfam" id="PF13650">
    <property type="entry name" value="Asp_protease_2"/>
    <property type="match status" value="1"/>
</dbReference>
<evidence type="ECO:0000313" key="3">
    <source>
        <dbReference type="Proteomes" id="UP000694864"/>
    </source>
</evidence>
<dbReference type="InterPro" id="IPR043502">
    <property type="entry name" value="DNA/RNA_pol_sf"/>
</dbReference>
<gene>
    <name evidence="4" type="primary">LOC104763244</name>
</gene>
<organism evidence="3 4">
    <name type="scientific">Camelina sativa</name>
    <name type="common">False flax</name>
    <name type="synonym">Myagrum sativum</name>
    <dbReference type="NCBI Taxonomy" id="90675"/>
    <lineage>
        <taxon>Eukaryota</taxon>
        <taxon>Viridiplantae</taxon>
        <taxon>Streptophyta</taxon>
        <taxon>Embryophyta</taxon>
        <taxon>Tracheophyta</taxon>
        <taxon>Spermatophyta</taxon>
        <taxon>Magnoliopsida</taxon>
        <taxon>eudicotyledons</taxon>
        <taxon>Gunneridae</taxon>
        <taxon>Pentapetalae</taxon>
        <taxon>rosids</taxon>
        <taxon>malvids</taxon>
        <taxon>Brassicales</taxon>
        <taxon>Brassicaceae</taxon>
        <taxon>Camelineae</taxon>
        <taxon>Camelina</taxon>
    </lineage>
</organism>
<dbReference type="SUPFAM" id="SSF56672">
    <property type="entry name" value="DNA/RNA polymerases"/>
    <property type="match status" value="1"/>
</dbReference>
<dbReference type="RefSeq" id="XP_010484947.1">
    <property type="nucleotide sequence ID" value="XM_010486645.1"/>
</dbReference>
<reference evidence="4" key="2">
    <citation type="submission" date="2025-08" db="UniProtKB">
        <authorList>
            <consortium name="RefSeq"/>
        </authorList>
    </citation>
    <scope>IDENTIFICATION</scope>
    <source>
        <tissue evidence="4">Leaf</tissue>
    </source>
</reference>
<sequence>MIKMIPKQTVYNNEHKNNGKGLMAVSATPGSFAGFSEQQCGGSAGYVEQHRRCGSGGSEQHRSGGSGGNGHYHGVTRLGKVDFPRFDGERVTEWLGKVEDFFLLDGTPCESKARMASMHFDSHAPTWHHSVVQKPFGRSVLNDWGSYKLLLKECFEDVMDDPIADLKKLQETDGIVDYHQKFELIKTRVSLSEEYLSVRQCLVLGRLYEKAHPHYKGSTGGGYQSKTSYNGSTSRNQAVTRKESVSETPKQGFQAPANRKFLSQEEMSERRAKGLCFICDEKYTPDHYLKHKKSQVFMIEVEDDEEEGSEDNSQAVVEEEKDTPRVSISAVSRVSDYRTMKVKGFHKKQVLFILLDSGSTHNFMDPSTAKMLGVNVQSAGVTRVSVADGSKLGVQGRVQQFQWSFQGTPFQDDFMLIPLGGCDMVLGVQWLALLGDITWNLQKLEMGFWWKSQKILLHGIKQGAVRTMKATKFNKHQEDTVQISMICAQQVVQQEDAMLCAVELSQRVNAENSAILQLQKDYSYIFEEPTTLPPFRNGHNHKITLKASADPVNQRPYRYATYQKDEIEKIVKELLTT</sequence>
<dbReference type="PANTHER" id="PTHR15503:SF22">
    <property type="entry name" value="TRANSPOSON TY3-I GAG POLYPROTEIN"/>
    <property type="match status" value="1"/>
</dbReference>
<feature type="region of interest" description="Disordered" evidence="1">
    <location>
        <begin position="303"/>
        <end position="322"/>
    </location>
</feature>
<dbReference type="InterPro" id="IPR005162">
    <property type="entry name" value="Retrotrans_gag_dom"/>
</dbReference>
<dbReference type="Proteomes" id="UP000694864">
    <property type="component" value="Chromosome 18"/>
</dbReference>
<dbReference type="PANTHER" id="PTHR15503">
    <property type="entry name" value="LDOC1 RELATED"/>
    <property type="match status" value="1"/>
</dbReference>
<keyword evidence="3" id="KW-1185">Reference proteome</keyword>
<accession>A0ABM0XEY9</accession>
<feature type="region of interest" description="Disordered" evidence="1">
    <location>
        <begin position="51"/>
        <end position="71"/>
    </location>
</feature>
<dbReference type="InterPro" id="IPR021109">
    <property type="entry name" value="Peptidase_aspartic_dom_sf"/>
</dbReference>
<evidence type="ECO:0000256" key="1">
    <source>
        <dbReference type="SAM" id="MobiDB-lite"/>
    </source>
</evidence>
<dbReference type="InterPro" id="IPR032567">
    <property type="entry name" value="RTL1-rel"/>
</dbReference>
<feature type="compositionally biased region" description="Polar residues" evidence="1">
    <location>
        <begin position="224"/>
        <end position="239"/>
    </location>
</feature>